<feature type="compositionally biased region" description="Polar residues" evidence="1">
    <location>
        <begin position="19"/>
        <end position="29"/>
    </location>
</feature>
<feature type="compositionally biased region" description="Basic residues" evidence="1">
    <location>
        <begin position="37"/>
        <end position="53"/>
    </location>
</feature>
<name>A0A2C6KN68_9APIC</name>
<feature type="region of interest" description="Disordered" evidence="1">
    <location>
        <begin position="16"/>
        <end position="69"/>
    </location>
</feature>
<evidence type="ECO:0000313" key="3">
    <source>
        <dbReference type="Proteomes" id="UP000221165"/>
    </source>
</evidence>
<sequence>MRVWIPSKKVHVKKARPATSCSVSGSTVTPPLDPARRTHMNRSRTKNIPKKTPSRPAAPCKHQAGADPTVRTTSVLYRNMFSTLERNRADVKA</sequence>
<dbReference type="RefSeq" id="XP_067919547.1">
    <property type="nucleotide sequence ID" value="XM_068068476.1"/>
</dbReference>
<proteinExistence type="predicted"/>
<accession>A0A2C6KN68</accession>
<reference evidence="2 3" key="1">
    <citation type="journal article" date="2017" name="Int. J. Parasitol.">
        <title>The genome of the protozoan parasite Cystoisospora suis and a reverse vaccinology approach to identify vaccine candidates.</title>
        <authorList>
            <person name="Palmieri N."/>
            <person name="Shrestha A."/>
            <person name="Ruttkowski B."/>
            <person name="Beck T."/>
            <person name="Vogl C."/>
            <person name="Tomley F."/>
            <person name="Blake D.P."/>
            <person name="Joachim A."/>
        </authorList>
    </citation>
    <scope>NUCLEOTIDE SEQUENCE [LARGE SCALE GENOMIC DNA]</scope>
    <source>
        <strain evidence="2 3">Wien I</strain>
    </source>
</reference>
<dbReference type="VEuPathDB" id="ToxoDB:CSUI_008342"/>
<dbReference type="AlphaFoldDB" id="A0A2C6KN68"/>
<dbReference type="Proteomes" id="UP000221165">
    <property type="component" value="Unassembled WGS sequence"/>
</dbReference>
<evidence type="ECO:0000313" key="2">
    <source>
        <dbReference type="EMBL" id="PHJ17833.1"/>
    </source>
</evidence>
<dbReference type="GeneID" id="94431687"/>
<keyword evidence="3" id="KW-1185">Reference proteome</keyword>
<organism evidence="2 3">
    <name type="scientific">Cystoisospora suis</name>
    <dbReference type="NCBI Taxonomy" id="483139"/>
    <lineage>
        <taxon>Eukaryota</taxon>
        <taxon>Sar</taxon>
        <taxon>Alveolata</taxon>
        <taxon>Apicomplexa</taxon>
        <taxon>Conoidasida</taxon>
        <taxon>Coccidia</taxon>
        <taxon>Eucoccidiorida</taxon>
        <taxon>Eimeriorina</taxon>
        <taxon>Sarcocystidae</taxon>
        <taxon>Cystoisospora</taxon>
    </lineage>
</organism>
<evidence type="ECO:0000256" key="1">
    <source>
        <dbReference type="SAM" id="MobiDB-lite"/>
    </source>
</evidence>
<protein>
    <submittedName>
        <fullName evidence="2">Uncharacterized protein</fullName>
    </submittedName>
</protein>
<gene>
    <name evidence="2" type="ORF">CSUI_008342</name>
</gene>
<dbReference type="EMBL" id="MIGC01004639">
    <property type="protein sequence ID" value="PHJ17833.1"/>
    <property type="molecule type" value="Genomic_DNA"/>
</dbReference>
<comment type="caution">
    <text evidence="2">The sequence shown here is derived from an EMBL/GenBank/DDBJ whole genome shotgun (WGS) entry which is preliminary data.</text>
</comment>